<feature type="compositionally biased region" description="Basic and acidic residues" evidence="6">
    <location>
        <begin position="11"/>
        <end position="23"/>
    </location>
</feature>
<comment type="caution">
    <text evidence="8">The sequence shown here is derived from an EMBL/GenBank/DDBJ whole genome shotgun (WGS) entry which is preliminary data.</text>
</comment>
<feature type="binding site" evidence="5">
    <location>
        <begin position="445"/>
        <end position="451"/>
    </location>
    <ligand>
        <name>substrate</name>
    </ligand>
</feature>
<name>A0A2C9V3P8_MANES</name>
<dbReference type="PANTHER" id="PTHR10807">
    <property type="entry name" value="MYOTUBULARIN-RELATED"/>
    <property type="match status" value="1"/>
</dbReference>
<feature type="binding site" evidence="5">
    <location>
        <begin position="359"/>
        <end position="360"/>
    </location>
    <ligand>
        <name>substrate</name>
    </ligand>
</feature>
<reference evidence="9" key="1">
    <citation type="journal article" date="2016" name="Nat. Biotechnol.">
        <title>Sequencing wild and cultivated cassava and related species reveals extensive interspecific hybridization and genetic diversity.</title>
        <authorList>
            <person name="Bredeson J.V."/>
            <person name="Lyons J.B."/>
            <person name="Prochnik S.E."/>
            <person name="Wu G.A."/>
            <person name="Ha C.M."/>
            <person name="Edsinger-Gonzales E."/>
            <person name="Grimwood J."/>
            <person name="Schmutz J."/>
            <person name="Rabbi I.Y."/>
            <person name="Egesi C."/>
            <person name="Nauluvula P."/>
            <person name="Lebot V."/>
            <person name="Ndunguru J."/>
            <person name="Mkamilo G."/>
            <person name="Bart R.S."/>
            <person name="Setter T.L."/>
            <person name="Gleadow R.M."/>
            <person name="Kulakow P."/>
            <person name="Ferguson M.E."/>
            <person name="Rounsley S."/>
            <person name="Rokhsar D.S."/>
        </authorList>
    </citation>
    <scope>NUCLEOTIDE SEQUENCE [LARGE SCALE GENOMIC DNA]</scope>
    <source>
        <strain evidence="9">cv. AM560-2</strain>
    </source>
</reference>
<dbReference type="InterPro" id="IPR004182">
    <property type="entry name" value="GRAM"/>
</dbReference>
<dbReference type="PANTHER" id="PTHR10807:SF8">
    <property type="entry name" value="PHOSPHATIDYLINOSITOL-3-PHOSPHATE PHOSPHATASE"/>
    <property type="match status" value="1"/>
</dbReference>
<evidence type="ECO:0000313" key="8">
    <source>
        <dbReference type="EMBL" id="OAY38941.1"/>
    </source>
</evidence>
<evidence type="ECO:0000256" key="6">
    <source>
        <dbReference type="SAM" id="MobiDB-lite"/>
    </source>
</evidence>
<feature type="compositionally biased region" description="Low complexity" evidence="6">
    <location>
        <begin position="509"/>
        <end position="535"/>
    </location>
</feature>
<dbReference type="SMART" id="SM00568">
    <property type="entry name" value="GRAM"/>
    <property type="match status" value="1"/>
</dbReference>
<evidence type="ECO:0000256" key="1">
    <source>
        <dbReference type="ARBA" id="ARBA00007471"/>
    </source>
</evidence>
<dbReference type="InterPro" id="IPR030564">
    <property type="entry name" value="Myotubularin"/>
</dbReference>
<dbReference type="AlphaFoldDB" id="A0A2C9V3P8"/>
<dbReference type="Gene3D" id="2.30.29.30">
    <property type="entry name" value="Pleckstrin-homology domain (PH domain)/Phosphotyrosine-binding domain (PTB)"/>
    <property type="match status" value="1"/>
</dbReference>
<sequence length="704" mass="78672">MAAPKQRRSTSLRDHSTESEKMEGSGGWDDPLDWFKLEEPHPVSRSVSRHANYKCLLEAEQVMVEGRGVVLVNTDEAGTLLVTNFRLIFMSEGTEDIVTLGTIPLATIEKFNKMVVKNQSAPRQPDKTTSRRLLQVIGKDMRIVVFGFRPKTKQRRVVFDALLRCTKPSSLWDLYAFTCGPSKFRNANPKVRLLNEYFRLLGKGSMCASMDMIEHGSYTLSNELWRISTVNCNYSMCQSYPFALIVPKSISDEEVLQASTFRARCRLPVVSWCHPGTGAVLARSSQPLVGLMMNMRNNTDEKLVAALCSQLGGARGRRKLYIADARPRKNALANGAMGGGSESSSNYFQSEVVFFGIDNIHAMRESLSRLRDYLDTHGTTSSDGMSSFLRHGGWTWGGGNLSSMSASVSTLGDTGWLIHVQSVLAGSAWIAARVALESASVLVHCSDGWDRTTQLVSLANLLLDPYYRTFTGFQALVEKDWLAFGHPFADRVGMPTVSGNGNMPFELSRQSSGSFSSSTMRQSSGSFTSQTPSSSHAQNNYSPIFLQWVDCVSQLLRMYPFAFEFSSAFLVDLLDAVLSCRFGNFFCNSEKERQQVGVSEACACMWAYLTDLRSLEGRSHLHYNLFYDPHKHDGPLLPPAAALAPTLWPKFHLRWACPSEAQAGELEAQCRNMSMKFFELQKVTYLYYVFLVQSLYDDYFLTCD</sequence>
<dbReference type="SUPFAM" id="SSF50729">
    <property type="entry name" value="PH domain-like"/>
    <property type="match status" value="1"/>
</dbReference>
<gene>
    <name evidence="8" type="ORF">MANES_10G054700v8</name>
</gene>
<organism evidence="8 9">
    <name type="scientific">Manihot esculenta</name>
    <name type="common">Cassava</name>
    <name type="synonym">Jatropha manihot</name>
    <dbReference type="NCBI Taxonomy" id="3983"/>
    <lineage>
        <taxon>Eukaryota</taxon>
        <taxon>Viridiplantae</taxon>
        <taxon>Streptophyta</taxon>
        <taxon>Embryophyta</taxon>
        <taxon>Tracheophyta</taxon>
        <taxon>Spermatophyta</taxon>
        <taxon>Magnoliopsida</taxon>
        <taxon>eudicotyledons</taxon>
        <taxon>Gunneridae</taxon>
        <taxon>Pentapetalae</taxon>
        <taxon>rosids</taxon>
        <taxon>fabids</taxon>
        <taxon>Malpighiales</taxon>
        <taxon>Euphorbiaceae</taxon>
        <taxon>Crotonoideae</taxon>
        <taxon>Manihoteae</taxon>
        <taxon>Manihot</taxon>
    </lineage>
</organism>
<dbReference type="EC" id="3.1.3.95" evidence="2"/>
<feature type="domain" description="Myotubularin phosphatase" evidence="7">
    <location>
        <begin position="187"/>
        <end position="652"/>
    </location>
</feature>
<feature type="compositionally biased region" description="Basic residues" evidence="6">
    <location>
        <begin position="1"/>
        <end position="10"/>
    </location>
</feature>
<dbReference type="GO" id="GO:0006629">
    <property type="term" value="P:lipid metabolic process"/>
    <property type="evidence" value="ECO:0007669"/>
    <property type="project" value="UniProtKB-KW"/>
</dbReference>
<evidence type="ECO:0000259" key="7">
    <source>
        <dbReference type="PROSITE" id="PS51339"/>
    </source>
</evidence>
<proteinExistence type="inferred from homology"/>
<evidence type="ECO:0000313" key="9">
    <source>
        <dbReference type="Proteomes" id="UP000091857"/>
    </source>
</evidence>
<dbReference type="CDD" id="cd14507">
    <property type="entry name" value="PTP-MTM-like"/>
    <property type="match status" value="1"/>
</dbReference>
<dbReference type="Proteomes" id="UP000091857">
    <property type="component" value="Chromosome 10"/>
</dbReference>
<keyword evidence="9" id="KW-1185">Reference proteome</keyword>
<dbReference type="EMBL" id="CM004396">
    <property type="protein sequence ID" value="OAY38941.1"/>
    <property type="molecule type" value="Genomic_DNA"/>
</dbReference>
<dbReference type="InterPro" id="IPR029021">
    <property type="entry name" value="Prot-tyrosine_phosphatase-like"/>
</dbReference>
<dbReference type="Pfam" id="PF06602">
    <property type="entry name" value="Myotub-related"/>
    <property type="match status" value="1"/>
</dbReference>
<evidence type="ECO:0000256" key="3">
    <source>
        <dbReference type="ARBA" id="ARBA00023098"/>
    </source>
</evidence>
<comment type="similarity">
    <text evidence="1">Belongs to the protein-tyrosine phosphatase family. Non-receptor class myotubularin subfamily.</text>
</comment>
<protein>
    <recommendedName>
        <fullName evidence="2">phosphatidylinositol-3,5-bisphosphate 3-phosphatase</fullName>
        <ecNumber evidence="2">3.1.3.95</ecNumber>
    </recommendedName>
</protein>
<dbReference type="PROSITE" id="PS51339">
    <property type="entry name" value="PPASE_MYOTUBULARIN"/>
    <property type="match status" value="1"/>
</dbReference>
<dbReference type="PROSITE" id="PS00383">
    <property type="entry name" value="TYR_PHOSPHATASE_1"/>
    <property type="match status" value="1"/>
</dbReference>
<dbReference type="Gramene" id="Manes.10G054700.5.v8.1">
    <property type="protein sequence ID" value="Manes.10G054700.5.v8.1.CDS"/>
    <property type="gene ID" value="Manes.10G054700.v8.1"/>
</dbReference>
<feature type="active site" description="Phosphocysteine intermediate" evidence="4">
    <location>
        <position position="445"/>
    </location>
</feature>
<feature type="region of interest" description="Disordered" evidence="6">
    <location>
        <begin position="1"/>
        <end position="27"/>
    </location>
</feature>
<dbReference type="GO" id="GO:0052629">
    <property type="term" value="F:phosphatidylinositol-3,5-bisphosphate 3-phosphatase activity"/>
    <property type="evidence" value="ECO:0007669"/>
    <property type="project" value="UniProtKB-EC"/>
</dbReference>
<dbReference type="SUPFAM" id="SSF52799">
    <property type="entry name" value="(Phosphotyrosine protein) phosphatases II"/>
    <property type="match status" value="1"/>
</dbReference>
<dbReference type="InterPro" id="IPR016130">
    <property type="entry name" value="Tyr_Pase_AS"/>
</dbReference>
<evidence type="ECO:0000256" key="4">
    <source>
        <dbReference type="PIRSR" id="PIRSR630564-1"/>
    </source>
</evidence>
<evidence type="ECO:0000256" key="5">
    <source>
        <dbReference type="PIRSR" id="PIRSR630564-2"/>
    </source>
</evidence>
<dbReference type="InterPro" id="IPR010569">
    <property type="entry name" value="Myotubularin-like_Pase_dom"/>
</dbReference>
<evidence type="ECO:0000256" key="2">
    <source>
        <dbReference type="ARBA" id="ARBA00012903"/>
    </source>
</evidence>
<feature type="region of interest" description="Disordered" evidence="6">
    <location>
        <begin position="509"/>
        <end position="536"/>
    </location>
</feature>
<accession>A0A2C9V3P8</accession>
<keyword evidence="3" id="KW-0443">Lipid metabolism</keyword>
<dbReference type="InterPro" id="IPR011993">
    <property type="entry name" value="PH-like_dom_sf"/>
</dbReference>